<gene>
    <name evidence="9" type="ORF">POM88_054901</name>
</gene>
<dbReference type="EMBL" id="JAUIZM010000115">
    <property type="protein sequence ID" value="KAK1348928.1"/>
    <property type="molecule type" value="Genomic_DNA"/>
</dbReference>
<dbReference type="SUPFAM" id="SSF51197">
    <property type="entry name" value="Clavaminate synthase-like"/>
    <property type="match status" value="1"/>
</dbReference>
<dbReference type="GO" id="GO:0045543">
    <property type="term" value="F:gibberellin 2-beta-dioxygenase activity"/>
    <property type="evidence" value="ECO:0007669"/>
    <property type="project" value="UniProtKB-EC"/>
</dbReference>
<dbReference type="InterPro" id="IPR050231">
    <property type="entry name" value="Iron_ascorbate_oxido_reductase"/>
</dbReference>
<feature type="domain" description="Fe2OG dioxygenase" evidence="8">
    <location>
        <begin position="170"/>
        <end position="293"/>
    </location>
</feature>
<keyword evidence="3" id="KW-0560">Oxidoreductase</keyword>
<dbReference type="Proteomes" id="UP001237642">
    <property type="component" value="Unassembled WGS sequence"/>
</dbReference>
<dbReference type="InterPro" id="IPR044861">
    <property type="entry name" value="IPNS-like_FE2OG_OXY"/>
</dbReference>
<comment type="similarity">
    <text evidence="6">Belongs to the iron/ascorbate-dependent oxidoreductase family. GA2OX subfamily.</text>
</comment>
<dbReference type="AlphaFoldDB" id="A0AAD8GMM5"/>
<evidence type="ECO:0000256" key="2">
    <source>
        <dbReference type="ARBA" id="ARBA00022964"/>
    </source>
</evidence>
<dbReference type="SUPFAM" id="SSF52047">
    <property type="entry name" value="RNI-like"/>
    <property type="match status" value="1"/>
</dbReference>
<sequence>MGVQSPNLMRNKKTCRAIGIPTIDLSMDRTLVSQLIIRACEEHGFFKLTNHGVSSQIISRIEEVSYDFFAKPGFQKQQAGPLTPFGYGCKSIGFHGDKGELEYLLLDANPASSIPQRTKAISNDPEKFSCVVDDYVQAVRDLTCDILHLVAEGLGLADKSTFSRLIDDVESDSVFRVNHYPPMDQNQKVLNPISKFQMHDTNLPNNATPSRVGFGEHSDPQILTILRSNDVGGLQICSRDGLWVSVPPNPSEFCVLVGDAFQALTNDRFKGVRHRVMANSNKPRLSMMYFGAPSLNAMVSPLPQMVSSNSPTLYKPFTWGEFKKAAFSLRLAGRRLDQFKSSQLRCLNLASGDITNEGLIEMVQKPPLLDELHLYCINISKKDIKAIGHSCPHLKTFRLNYKGNRDVYLGCDENALATEKTMPGLRHLQLFGNRVTRDGLLAIIDNCPHLESLDIQNCFQATNLRPDLVRRLSQQIRLATGQAYMASLMLLLEALVRGQHDIAMECDPAEKYRESLQGNIEAGIRYTVYNCARGSSSAEKEMHTWKIAQICIWP</sequence>
<evidence type="ECO:0000313" key="10">
    <source>
        <dbReference type="Proteomes" id="UP001237642"/>
    </source>
</evidence>
<dbReference type="FunFam" id="2.60.120.330:FF:000025">
    <property type="entry name" value="Gibberellin 2-beta-dioxygenase 2"/>
    <property type="match status" value="1"/>
</dbReference>
<dbReference type="Pfam" id="PF03171">
    <property type="entry name" value="2OG-FeII_Oxy"/>
    <property type="match status" value="1"/>
</dbReference>
<evidence type="ECO:0000256" key="4">
    <source>
        <dbReference type="ARBA" id="ARBA00023004"/>
    </source>
</evidence>
<dbReference type="Gene3D" id="2.60.120.330">
    <property type="entry name" value="B-lactam Antibiotic, Isopenicillin N Synthase, Chain"/>
    <property type="match status" value="1"/>
</dbReference>
<dbReference type="Gene3D" id="3.80.10.10">
    <property type="entry name" value="Ribonuclease Inhibitor"/>
    <property type="match status" value="1"/>
</dbReference>
<dbReference type="Pfam" id="PF13516">
    <property type="entry name" value="LRR_6"/>
    <property type="match status" value="1"/>
</dbReference>
<reference evidence="9" key="2">
    <citation type="submission" date="2023-05" db="EMBL/GenBank/DDBJ databases">
        <authorList>
            <person name="Schelkunov M.I."/>
        </authorList>
    </citation>
    <scope>NUCLEOTIDE SEQUENCE</scope>
    <source>
        <strain evidence="9">Hsosn_3</strain>
        <tissue evidence="9">Leaf</tissue>
    </source>
</reference>
<keyword evidence="10" id="KW-1185">Reference proteome</keyword>
<dbReference type="InterPro" id="IPR001611">
    <property type="entry name" value="Leu-rich_rpt"/>
</dbReference>
<dbReference type="Pfam" id="PF14226">
    <property type="entry name" value="DIOX_N"/>
    <property type="match status" value="1"/>
</dbReference>
<dbReference type="InterPro" id="IPR032675">
    <property type="entry name" value="LRR_dom_sf"/>
</dbReference>
<keyword evidence="4" id="KW-0408">Iron</keyword>
<evidence type="ECO:0000256" key="3">
    <source>
        <dbReference type="ARBA" id="ARBA00023002"/>
    </source>
</evidence>
<comment type="caution">
    <text evidence="9">The sequence shown here is derived from an EMBL/GenBank/DDBJ whole genome shotgun (WGS) entry which is preliminary data.</text>
</comment>
<dbReference type="InterPro" id="IPR027443">
    <property type="entry name" value="IPNS-like_sf"/>
</dbReference>
<organism evidence="9 10">
    <name type="scientific">Heracleum sosnowskyi</name>
    <dbReference type="NCBI Taxonomy" id="360622"/>
    <lineage>
        <taxon>Eukaryota</taxon>
        <taxon>Viridiplantae</taxon>
        <taxon>Streptophyta</taxon>
        <taxon>Embryophyta</taxon>
        <taxon>Tracheophyta</taxon>
        <taxon>Spermatophyta</taxon>
        <taxon>Magnoliopsida</taxon>
        <taxon>eudicotyledons</taxon>
        <taxon>Gunneridae</taxon>
        <taxon>Pentapetalae</taxon>
        <taxon>asterids</taxon>
        <taxon>campanulids</taxon>
        <taxon>Apiales</taxon>
        <taxon>Apiaceae</taxon>
        <taxon>Apioideae</taxon>
        <taxon>apioid superclade</taxon>
        <taxon>Tordylieae</taxon>
        <taxon>Tordyliinae</taxon>
        <taxon>Heracleum</taxon>
    </lineage>
</organism>
<protein>
    <recommendedName>
        <fullName evidence="7">gibberellin 2beta-dioxygenase</fullName>
        <ecNumber evidence="7">1.14.11.13</ecNumber>
    </recommendedName>
</protein>
<dbReference type="GO" id="GO:0046872">
    <property type="term" value="F:metal ion binding"/>
    <property type="evidence" value="ECO:0007669"/>
    <property type="project" value="UniProtKB-KW"/>
</dbReference>
<dbReference type="GO" id="GO:0009685">
    <property type="term" value="P:gibberellin metabolic process"/>
    <property type="evidence" value="ECO:0007669"/>
    <property type="project" value="UniProtKB-ARBA"/>
</dbReference>
<evidence type="ECO:0000256" key="1">
    <source>
        <dbReference type="ARBA" id="ARBA00022723"/>
    </source>
</evidence>
<reference evidence="9" key="1">
    <citation type="submission" date="2023-02" db="EMBL/GenBank/DDBJ databases">
        <title>Genome of toxic invasive species Heracleum sosnowskyi carries increased number of genes despite the absence of recent whole-genome duplications.</title>
        <authorList>
            <person name="Schelkunov M."/>
            <person name="Shtratnikova V."/>
            <person name="Makarenko M."/>
            <person name="Klepikova A."/>
            <person name="Omelchenko D."/>
            <person name="Novikova G."/>
            <person name="Obukhova E."/>
            <person name="Bogdanov V."/>
            <person name="Penin A."/>
            <person name="Logacheva M."/>
        </authorList>
    </citation>
    <scope>NUCLEOTIDE SEQUENCE</scope>
    <source>
        <strain evidence="9">Hsosn_3</strain>
        <tissue evidence="9">Leaf</tissue>
    </source>
</reference>
<proteinExistence type="inferred from homology"/>
<evidence type="ECO:0000259" key="8">
    <source>
        <dbReference type="PROSITE" id="PS51471"/>
    </source>
</evidence>
<dbReference type="PROSITE" id="PS51471">
    <property type="entry name" value="FE2OG_OXY"/>
    <property type="match status" value="1"/>
</dbReference>
<dbReference type="PANTHER" id="PTHR47990">
    <property type="entry name" value="2-OXOGLUTARATE (2OG) AND FE(II)-DEPENDENT OXYGENASE SUPERFAMILY PROTEIN-RELATED"/>
    <property type="match status" value="1"/>
</dbReference>
<name>A0AAD8GMM5_9APIA</name>
<accession>A0AAD8GMM5</accession>
<evidence type="ECO:0000256" key="6">
    <source>
        <dbReference type="ARBA" id="ARBA00061282"/>
    </source>
</evidence>
<keyword evidence="1" id="KW-0479">Metal-binding</keyword>
<dbReference type="InterPro" id="IPR026992">
    <property type="entry name" value="DIOX_N"/>
</dbReference>
<evidence type="ECO:0000256" key="7">
    <source>
        <dbReference type="ARBA" id="ARBA00066708"/>
    </source>
</evidence>
<dbReference type="EC" id="1.14.11.13" evidence="7"/>
<evidence type="ECO:0000313" key="9">
    <source>
        <dbReference type="EMBL" id="KAK1348928.1"/>
    </source>
</evidence>
<dbReference type="PRINTS" id="PR00682">
    <property type="entry name" value="IPNSYNTHASE"/>
</dbReference>
<keyword evidence="2" id="KW-0223">Dioxygenase</keyword>
<comment type="catalytic activity">
    <reaction evidence="5">
        <text>gibberellin A1 + 2-oxoglutarate + O2 = gibberellin A8 + succinate + CO2</text>
        <dbReference type="Rhea" id="RHEA:15005"/>
        <dbReference type="ChEBI" id="CHEBI:15379"/>
        <dbReference type="ChEBI" id="CHEBI:16526"/>
        <dbReference type="ChEBI" id="CHEBI:16810"/>
        <dbReference type="ChEBI" id="CHEBI:30031"/>
        <dbReference type="ChEBI" id="CHEBI:58524"/>
        <dbReference type="ChEBI" id="CHEBI:58594"/>
        <dbReference type="EC" id="1.14.11.13"/>
    </reaction>
</comment>
<dbReference type="InterPro" id="IPR005123">
    <property type="entry name" value="Oxoglu/Fe-dep_dioxygenase_dom"/>
</dbReference>
<evidence type="ECO:0000256" key="5">
    <source>
        <dbReference type="ARBA" id="ARBA00052204"/>
    </source>
</evidence>